<feature type="domain" description="Exonuclease" evidence="6">
    <location>
        <begin position="43"/>
        <end position="222"/>
    </location>
</feature>
<dbReference type="InterPro" id="IPR012337">
    <property type="entry name" value="RNaseH-like_sf"/>
</dbReference>
<keyword evidence="3" id="KW-0269">Exonuclease</keyword>
<name>A0A1T4X4F1_9BACT</name>
<keyword evidence="1" id="KW-0540">Nuclease</keyword>
<dbReference type="InterPro" id="IPR013520">
    <property type="entry name" value="Ribonucl_H"/>
</dbReference>
<dbReference type="SUPFAM" id="SSF53098">
    <property type="entry name" value="Ribonuclease H-like"/>
    <property type="match status" value="1"/>
</dbReference>
<dbReference type="SMART" id="SM00479">
    <property type="entry name" value="EXOIII"/>
    <property type="match status" value="1"/>
</dbReference>
<evidence type="ECO:0000313" key="8">
    <source>
        <dbReference type="Proteomes" id="UP000190027"/>
    </source>
</evidence>
<comment type="function">
    <text evidence="4">DNA polymerase III is a complex, multichain enzyme responsible for most of the replicative synthesis in bacteria. The epsilon subunit contain the editing function and is a proofreading 3'-5' exonuclease.</text>
</comment>
<dbReference type="PANTHER" id="PTHR30231:SF4">
    <property type="entry name" value="PROTEIN NEN2"/>
    <property type="match status" value="1"/>
</dbReference>
<evidence type="ECO:0000313" key="7">
    <source>
        <dbReference type="EMBL" id="SKA84309.1"/>
    </source>
</evidence>
<dbReference type="EMBL" id="FUYC01000007">
    <property type="protein sequence ID" value="SKA84309.1"/>
    <property type="molecule type" value="Genomic_DNA"/>
</dbReference>
<dbReference type="AlphaFoldDB" id="A0A1T4X4F1"/>
<evidence type="ECO:0000256" key="4">
    <source>
        <dbReference type="ARBA" id="ARBA00025483"/>
    </source>
</evidence>
<dbReference type="PANTHER" id="PTHR30231">
    <property type="entry name" value="DNA POLYMERASE III SUBUNIT EPSILON"/>
    <property type="match status" value="1"/>
</dbReference>
<keyword evidence="8" id="KW-1185">Reference proteome</keyword>
<keyword evidence="2" id="KW-0378">Hydrolase</keyword>
<dbReference type="Proteomes" id="UP000190027">
    <property type="component" value="Unassembled WGS sequence"/>
</dbReference>
<evidence type="ECO:0000259" key="6">
    <source>
        <dbReference type="SMART" id="SM00479"/>
    </source>
</evidence>
<dbReference type="GO" id="GO:0005829">
    <property type="term" value="C:cytosol"/>
    <property type="evidence" value="ECO:0007669"/>
    <property type="project" value="TreeGrafter"/>
</dbReference>
<dbReference type="OrthoDB" id="5497329at2"/>
<accession>A0A1T4X4F1</accession>
<protein>
    <submittedName>
        <fullName evidence="7">DNA polymerase-3 subunit epsilon</fullName>
    </submittedName>
</protein>
<dbReference type="Gene3D" id="3.30.420.10">
    <property type="entry name" value="Ribonuclease H-like superfamily/Ribonuclease H"/>
    <property type="match status" value="1"/>
</dbReference>
<dbReference type="GO" id="GO:0006259">
    <property type="term" value="P:DNA metabolic process"/>
    <property type="evidence" value="ECO:0007669"/>
    <property type="project" value="UniProtKB-ARBA"/>
</dbReference>
<dbReference type="FunFam" id="3.30.420.10:FF:000045">
    <property type="entry name" value="3'-5' exonuclease DinG"/>
    <property type="match status" value="1"/>
</dbReference>
<organism evidence="7 8">
    <name type="scientific">Paucidesulfovibrio gracilis DSM 16080</name>
    <dbReference type="NCBI Taxonomy" id="1121449"/>
    <lineage>
        <taxon>Bacteria</taxon>
        <taxon>Pseudomonadati</taxon>
        <taxon>Thermodesulfobacteriota</taxon>
        <taxon>Desulfovibrionia</taxon>
        <taxon>Desulfovibrionales</taxon>
        <taxon>Desulfovibrionaceae</taxon>
        <taxon>Paucidesulfovibrio</taxon>
    </lineage>
</organism>
<evidence type="ECO:0000256" key="2">
    <source>
        <dbReference type="ARBA" id="ARBA00022801"/>
    </source>
</evidence>
<dbReference type="GO" id="GO:0008408">
    <property type="term" value="F:3'-5' exonuclease activity"/>
    <property type="evidence" value="ECO:0007669"/>
    <property type="project" value="TreeGrafter"/>
</dbReference>
<dbReference type="Pfam" id="PF00929">
    <property type="entry name" value="RNase_T"/>
    <property type="match status" value="1"/>
</dbReference>
<dbReference type="InterPro" id="IPR036397">
    <property type="entry name" value="RNaseH_sf"/>
</dbReference>
<dbReference type="GO" id="GO:0003676">
    <property type="term" value="F:nucleic acid binding"/>
    <property type="evidence" value="ECO:0007669"/>
    <property type="project" value="InterPro"/>
</dbReference>
<dbReference type="RefSeq" id="WP_078717313.1">
    <property type="nucleotide sequence ID" value="NZ_FUYC01000007.1"/>
</dbReference>
<evidence type="ECO:0000256" key="1">
    <source>
        <dbReference type="ARBA" id="ARBA00022722"/>
    </source>
</evidence>
<reference evidence="7 8" key="1">
    <citation type="submission" date="2017-02" db="EMBL/GenBank/DDBJ databases">
        <authorList>
            <person name="Peterson S.W."/>
        </authorList>
    </citation>
    <scope>NUCLEOTIDE SEQUENCE [LARGE SCALE GENOMIC DNA]</scope>
    <source>
        <strain evidence="7 8">DSM 16080</strain>
    </source>
</reference>
<comment type="subunit">
    <text evidence="5">DNA polymerase III contains a core (composed of alpha, epsilon and theta chains) that associates with a tau subunit. This core dimerizes to form the POLIII' complex. PolIII' associates with the gamma complex (composed of gamma, delta, delta', psi and chi chains) and with the beta chain to form the complete DNA polymerase III complex.</text>
</comment>
<sequence>MRQRFLQRLRLPGLHRETDLPQLLQMRKHFRNLDQKRSLADYTFCVVDTELTGLSPRRDEIVSIGAVRIRGLRIAPKDTFFTLVQPRMDLPKRSTLVHRITPTEVAHAPRLRTVLPRFIDFCDNSLIVGHHVGLDMSFLNRALKRIHGLPLNTPCLDTMRLARAYEEQLWEGFYDQFKMNVSYHLPDLAEAFGLPAFTAHHALADAFQTAYLFLFLVRKLSGGRLKTLQDLHNAAKPRRFL</sequence>
<evidence type="ECO:0000256" key="3">
    <source>
        <dbReference type="ARBA" id="ARBA00022839"/>
    </source>
</evidence>
<dbReference type="CDD" id="cd06127">
    <property type="entry name" value="DEDDh"/>
    <property type="match status" value="1"/>
</dbReference>
<gene>
    <name evidence="7" type="ORF">SAMN02745704_01747</name>
</gene>
<proteinExistence type="predicted"/>
<dbReference type="STRING" id="1121449.SAMN02745704_01747"/>
<evidence type="ECO:0000256" key="5">
    <source>
        <dbReference type="ARBA" id="ARBA00026073"/>
    </source>
</evidence>